<sequence length="264" mass="29979">DKEGVWRIEARFLEQSTYAVLDEKTFTMTATAVEYTGLIVFCDMYKSPEGQIPFPATVVANNEYFKVFIDCKNTSTVAYIAGVELKVYDPDGILRASPTIDWANIPSNKELEWEYKNFCRVDKEGTWTINVRFLEQSTSTVLDEKTFTMTAMAVEYAGTVTKKQLTYDETIGIIPVTADVPIFSRGIVTVLGRNDADAVINQYFEIIQACLLDFLSEFAGAPSHHKFPDYIWIDPGKNYSFTASFTMPNKDIRLHAWSYYWTGA</sequence>
<feature type="non-terminal residue" evidence="1">
    <location>
        <position position="1"/>
    </location>
</feature>
<dbReference type="EMBL" id="BARW01023727">
    <property type="protein sequence ID" value="GAI99041.1"/>
    <property type="molecule type" value="Genomic_DNA"/>
</dbReference>
<gene>
    <name evidence="1" type="ORF">S12H4_39286</name>
</gene>
<comment type="caution">
    <text evidence="1">The sequence shown here is derived from an EMBL/GenBank/DDBJ whole genome shotgun (WGS) entry which is preliminary data.</text>
</comment>
<reference evidence="1" key="1">
    <citation type="journal article" date="2014" name="Front. Microbiol.">
        <title>High frequency of phylogenetically diverse reductive dehalogenase-homologous genes in deep subseafloor sedimentary metagenomes.</title>
        <authorList>
            <person name="Kawai M."/>
            <person name="Futagami T."/>
            <person name="Toyoda A."/>
            <person name="Takaki Y."/>
            <person name="Nishi S."/>
            <person name="Hori S."/>
            <person name="Arai W."/>
            <person name="Tsubouchi T."/>
            <person name="Morono Y."/>
            <person name="Uchiyama I."/>
            <person name="Ito T."/>
            <person name="Fujiyama A."/>
            <person name="Inagaki F."/>
            <person name="Takami H."/>
        </authorList>
    </citation>
    <scope>NUCLEOTIDE SEQUENCE</scope>
    <source>
        <strain evidence="1">Expedition CK06-06</strain>
    </source>
</reference>
<dbReference type="AlphaFoldDB" id="X1U604"/>
<evidence type="ECO:0000313" key="1">
    <source>
        <dbReference type="EMBL" id="GAI99041.1"/>
    </source>
</evidence>
<protein>
    <submittedName>
        <fullName evidence="1">Uncharacterized protein</fullName>
    </submittedName>
</protein>
<accession>X1U604</accession>
<organism evidence="1">
    <name type="scientific">marine sediment metagenome</name>
    <dbReference type="NCBI Taxonomy" id="412755"/>
    <lineage>
        <taxon>unclassified sequences</taxon>
        <taxon>metagenomes</taxon>
        <taxon>ecological metagenomes</taxon>
    </lineage>
</organism>
<feature type="non-terminal residue" evidence="1">
    <location>
        <position position="264"/>
    </location>
</feature>
<proteinExistence type="predicted"/>
<name>X1U604_9ZZZZ</name>